<sequence length="111" mass="12805">MNPDVSQIHQEGPFRLTCSGEASQESFLNNWLNDHIQDAQSILQKQVLFTEFGKSLRTSNDNQRDQLLYIQYCLVSTQLFIYQLAMEVLQQAACSGNYLLKEWTHSETGMK</sequence>
<dbReference type="EMBL" id="CM009291">
    <property type="protein sequence ID" value="RQO86437.1"/>
    <property type="molecule type" value="Genomic_DNA"/>
</dbReference>
<name>A0A3N7EGS9_POPTR</name>
<accession>A0A3N7EGS9</accession>
<reference evidence="1" key="2">
    <citation type="submission" date="2017-07" db="EMBL/GenBank/DDBJ databases">
        <title>WGS assembly of Populus trichocarpa.</title>
        <authorList>
            <person name="Tuskan G."/>
            <person name="Difazio S."/>
            <person name="Jansson S."/>
            <person name="Bohlmann J."/>
            <person name="Grigoriev I."/>
            <person name="Hellsten U."/>
            <person name="Putnam N."/>
            <person name="Ralph S."/>
            <person name="Rombauts S."/>
            <person name="Salamov A."/>
            <person name="Schein J."/>
            <person name="Sterck L."/>
            <person name="Aerts A."/>
            <person name="Bhalerao R."/>
            <person name="Bhalerao R."/>
            <person name="Blaudez D."/>
            <person name="Boerjan W."/>
            <person name="Brun A."/>
            <person name="Brunner A."/>
            <person name="Busov V."/>
            <person name="Campbell M."/>
            <person name="Carlson J."/>
            <person name="Chalot M."/>
            <person name="Chapman J."/>
            <person name="Chen G."/>
            <person name="Cooper D."/>
            <person name="Coutinho P."/>
            <person name="Couturier J."/>
            <person name="Covert S."/>
            <person name="Cronk Q."/>
            <person name="Cunningham R."/>
            <person name="Davis J."/>
            <person name="Degroeve S."/>
            <person name="Dejardin A."/>
            <person name="Depamphilis C."/>
            <person name="Detter J."/>
            <person name="Dirks B."/>
            <person name="Dubchak I."/>
            <person name="Duplessis S."/>
            <person name="Ehlting J."/>
            <person name="Ellis B."/>
            <person name="Gendler K."/>
            <person name="Goodstein D."/>
            <person name="Gribskov M."/>
            <person name="Grimwood J."/>
            <person name="Groover A."/>
            <person name="Gunter L."/>
            <person name="Hamberger B."/>
            <person name="Heinze B."/>
            <person name="Helariutta Y."/>
            <person name="Henrissat B."/>
            <person name="Holligan D."/>
            <person name="Holt R."/>
            <person name="Huang W."/>
            <person name="Islam-Faridi N."/>
            <person name="Jones S."/>
            <person name="Jones-Rhoades M."/>
            <person name="Jorgensen R."/>
            <person name="Joshi C."/>
            <person name="Kangasjarvi J."/>
            <person name="Karlsson J."/>
            <person name="Kelleher C."/>
            <person name="Kirkpatrick R."/>
            <person name="Kirst M."/>
            <person name="Kohler A."/>
            <person name="Kalluri U."/>
            <person name="Larimer F."/>
            <person name="Leebens-Mack J."/>
            <person name="Leple J."/>
            <person name="Locascio P."/>
            <person name="Lou Y."/>
            <person name="Lucas S."/>
            <person name="Martin F."/>
            <person name="Montanini B."/>
            <person name="Napoli C."/>
            <person name="Nelson D."/>
            <person name="Nelson C."/>
            <person name="Nieminen K."/>
            <person name="Nilsson O."/>
            <person name="Pereda V."/>
            <person name="Peter G."/>
            <person name="Philippe R."/>
            <person name="Pilate G."/>
            <person name="Poliakov A."/>
            <person name="Razumovskaya J."/>
            <person name="Richardson P."/>
            <person name="Rinaldi C."/>
            <person name="Ritland K."/>
            <person name="Rouze P."/>
            <person name="Ryaboy D."/>
            <person name="Schmutz J."/>
            <person name="Schrader J."/>
            <person name="Segerman B."/>
            <person name="Shin H."/>
            <person name="Siddiqui A."/>
            <person name="Sterky F."/>
            <person name="Terry A."/>
            <person name="Tsai C."/>
            <person name="Uberbacher E."/>
            <person name="Unneberg P."/>
            <person name="Vahala J."/>
            <person name="Wall K."/>
            <person name="Wessler S."/>
            <person name="Yang G."/>
            <person name="Yin T."/>
            <person name="Douglas C."/>
            <person name="Marra M."/>
            <person name="Sandberg G."/>
            <person name="Van De Peer Y."/>
            <person name="Rokhsar D."/>
        </authorList>
    </citation>
    <scope>NUCLEOTIDE SEQUENCE</scope>
    <source>
        <strain evidence="1">Nisqually-1</strain>
    </source>
</reference>
<dbReference type="InParanoid" id="A0A3N7EGS9"/>
<dbReference type="STRING" id="3694.A0A3N7EGS9"/>
<proteinExistence type="predicted"/>
<protein>
    <submittedName>
        <fullName evidence="1">Uncharacterized protein</fullName>
    </submittedName>
</protein>
<reference evidence="1 2" key="1">
    <citation type="journal article" date="2006" name="Science">
        <title>The genome of black cottonwood, Populus trichocarpa (Torr. &amp; Gray).</title>
        <authorList>
            <person name="Tuskan G.A."/>
            <person name="Difazio S."/>
            <person name="Jansson S."/>
            <person name="Bohlmann J."/>
            <person name="Grigoriev I."/>
            <person name="Hellsten U."/>
            <person name="Putnam N."/>
            <person name="Ralph S."/>
            <person name="Rombauts S."/>
            <person name="Salamov A."/>
            <person name="Schein J."/>
            <person name="Sterck L."/>
            <person name="Aerts A."/>
            <person name="Bhalerao R.R."/>
            <person name="Bhalerao R.P."/>
            <person name="Blaudez D."/>
            <person name="Boerjan W."/>
            <person name="Brun A."/>
            <person name="Brunner A."/>
            <person name="Busov V."/>
            <person name="Campbell M."/>
            <person name="Carlson J."/>
            <person name="Chalot M."/>
            <person name="Chapman J."/>
            <person name="Chen G.L."/>
            <person name="Cooper D."/>
            <person name="Coutinho P.M."/>
            <person name="Couturier J."/>
            <person name="Covert S."/>
            <person name="Cronk Q."/>
            <person name="Cunningham R."/>
            <person name="Davis J."/>
            <person name="Degroeve S."/>
            <person name="Dejardin A."/>
            <person name="Depamphilis C."/>
            <person name="Detter J."/>
            <person name="Dirks B."/>
            <person name="Dubchak I."/>
            <person name="Duplessis S."/>
            <person name="Ehlting J."/>
            <person name="Ellis B."/>
            <person name="Gendler K."/>
            <person name="Goodstein D."/>
            <person name="Gribskov M."/>
            <person name="Grimwood J."/>
            <person name="Groover A."/>
            <person name="Gunter L."/>
            <person name="Hamberger B."/>
            <person name="Heinze B."/>
            <person name="Helariutta Y."/>
            <person name="Henrissat B."/>
            <person name="Holligan D."/>
            <person name="Holt R."/>
            <person name="Huang W."/>
            <person name="Islam-Faridi N."/>
            <person name="Jones S."/>
            <person name="Jones-Rhoades M."/>
            <person name="Jorgensen R."/>
            <person name="Joshi C."/>
            <person name="Kangasjarvi J."/>
            <person name="Karlsson J."/>
            <person name="Kelleher C."/>
            <person name="Kirkpatrick R."/>
            <person name="Kirst M."/>
            <person name="Kohler A."/>
            <person name="Kalluri U."/>
            <person name="Larimer F."/>
            <person name="Leebens-Mack J."/>
            <person name="Leple J.C."/>
            <person name="Locascio P."/>
            <person name="Lou Y."/>
            <person name="Lucas S."/>
            <person name="Martin F."/>
            <person name="Montanini B."/>
            <person name="Napoli C."/>
            <person name="Nelson D.R."/>
            <person name="Nelson C."/>
            <person name="Nieminen K."/>
            <person name="Nilsson O."/>
            <person name="Pereda V."/>
            <person name="Peter G."/>
            <person name="Philippe R."/>
            <person name="Pilate G."/>
            <person name="Poliakov A."/>
            <person name="Razumovskaya J."/>
            <person name="Richardson P."/>
            <person name="Rinaldi C."/>
            <person name="Ritland K."/>
            <person name="Rouze P."/>
            <person name="Ryaboy D."/>
            <person name="Schmutz J."/>
            <person name="Schrader J."/>
            <person name="Segerman B."/>
            <person name="Shin H."/>
            <person name="Siddiqui A."/>
            <person name="Sterky F."/>
            <person name="Terry A."/>
            <person name="Tsai C.J."/>
            <person name="Uberbacher E."/>
            <person name="Unneberg P."/>
            <person name="Vahala J."/>
            <person name="Wall K."/>
            <person name="Wessler S."/>
            <person name="Yang G."/>
            <person name="Yin T."/>
            <person name="Douglas C."/>
            <person name="Marra M."/>
            <person name="Sandberg G."/>
            <person name="Van de Peer Y."/>
            <person name="Rokhsar D."/>
        </authorList>
    </citation>
    <scope>NUCLEOTIDE SEQUENCE [LARGE SCALE GENOMIC DNA]</scope>
    <source>
        <strain evidence="2">cv. Nisqually</strain>
        <strain evidence="1">Nisqually-1</strain>
    </source>
</reference>
<evidence type="ECO:0000313" key="2">
    <source>
        <dbReference type="Proteomes" id="UP000006729"/>
    </source>
</evidence>
<evidence type="ECO:0000313" key="1">
    <source>
        <dbReference type="EMBL" id="RQO86437.1"/>
    </source>
</evidence>
<dbReference type="AlphaFoldDB" id="A0A3N7EGS9"/>
<dbReference type="Gene3D" id="3.20.20.80">
    <property type="entry name" value="Glycosidases"/>
    <property type="match status" value="1"/>
</dbReference>
<keyword evidence="2" id="KW-1185">Reference proteome</keyword>
<dbReference type="Proteomes" id="UP000006729">
    <property type="component" value="Chromosome 2"/>
</dbReference>
<dbReference type="EMBL" id="CM009291">
    <property type="protein sequence ID" value="RQO86435.1"/>
    <property type="molecule type" value="Genomic_DNA"/>
</dbReference>
<gene>
    <name evidence="1" type="ORF">POPTR_002G033501</name>
</gene>
<organism evidence="1 2">
    <name type="scientific">Populus trichocarpa</name>
    <name type="common">Western balsam poplar</name>
    <name type="synonym">Populus balsamifera subsp. trichocarpa</name>
    <dbReference type="NCBI Taxonomy" id="3694"/>
    <lineage>
        <taxon>Eukaryota</taxon>
        <taxon>Viridiplantae</taxon>
        <taxon>Streptophyta</taxon>
        <taxon>Embryophyta</taxon>
        <taxon>Tracheophyta</taxon>
        <taxon>Spermatophyta</taxon>
        <taxon>Magnoliopsida</taxon>
        <taxon>eudicotyledons</taxon>
        <taxon>Gunneridae</taxon>
        <taxon>Pentapetalae</taxon>
        <taxon>rosids</taxon>
        <taxon>fabids</taxon>
        <taxon>Malpighiales</taxon>
        <taxon>Salicaceae</taxon>
        <taxon>Saliceae</taxon>
        <taxon>Populus</taxon>
    </lineage>
</organism>
<dbReference type="EMBL" id="CM009291">
    <property type="protein sequence ID" value="RQO86436.1"/>
    <property type="molecule type" value="Genomic_DNA"/>
</dbReference>